<name>A0ABD3I6C2_9MARC</name>
<feature type="compositionally biased region" description="Basic residues" evidence="1">
    <location>
        <begin position="574"/>
        <end position="583"/>
    </location>
</feature>
<reference evidence="2 3" key="1">
    <citation type="submission" date="2024-09" db="EMBL/GenBank/DDBJ databases">
        <title>Chromosome-scale assembly of Riccia sorocarpa.</title>
        <authorList>
            <person name="Paukszto L."/>
        </authorList>
    </citation>
    <scope>NUCLEOTIDE SEQUENCE [LARGE SCALE GENOMIC DNA]</scope>
    <source>
        <strain evidence="2">LP-2024</strain>
        <tissue evidence="2">Aerial parts of the thallus</tissue>
    </source>
</reference>
<evidence type="ECO:0000313" key="3">
    <source>
        <dbReference type="Proteomes" id="UP001633002"/>
    </source>
</evidence>
<dbReference type="EMBL" id="JBJQOH010000001">
    <property type="protein sequence ID" value="KAL3699081.1"/>
    <property type="molecule type" value="Genomic_DNA"/>
</dbReference>
<dbReference type="Proteomes" id="UP001633002">
    <property type="component" value="Unassembled WGS sequence"/>
</dbReference>
<keyword evidence="3" id="KW-1185">Reference proteome</keyword>
<feature type="region of interest" description="Disordered" evidence="1">
    <location>
        <begin position="367"/>
        <end position="394"/>
    </location>
</feature>
<gene>
    <name evidence="2" type="ORF">R1sor_017103</name>
</gene>
<protein>
    <submittedName>
        <fullName evidence="2">Uncharacterized protein</fullName>
    </submittedName>
</protein>
<organism evidence="2 3">
    <name type="scientific">Riccia sorocarpa</name>
    <dbReference type="NCBI Taxonomy" id="122646"/>
    <lineage>
        <taxon>Eukaryota</taxon>
        <taxon>Viridiplantae</taxon>
        <taxon>Streptophyta</taxon>
        <taxon>Embryophyta</taxon>
        <taxon>Marchantiophyta</taxon>
        <taxon>Marchantiopsida</taxon>
        <taxon>Marchantiidae</taxon>
        <taxon>Marchantiales</taxon>
        <taxon>Ricciaceae</taxon>
        <taxon>Riccia</taxon>
    </lineage>
</organism>
<evidence type="ECO:0000313" key="2">
    <source>
        <dbReference type="EMBL" id="KAL3699081.1"/>
    </source>
</evidence>
<feature type="compositionally biased region" description="Acidic residues" evidence="1">
    <location>
        <begin position="559"/>
        <end position="571"/>
    </location>
</feature>
<dbReference type="AlphaFoldDB" id="A0ABD3I6C2"/>
<sequence length="732" mass="80106">MDPATSEVQEGDIPVAVDWVPPSSAVDDVTMDDTPVDVRVASLPASDHEVEDGEILDEAMDVLDSQAAVPPTLEAATAHVLIEDIPVAAVQAPMTSVVAEVTTGENLVDDGGASDPTYDHEIEKGQSILEVVPKTPQAATVEELVKDIPVVAVVSPPTSADAEMTMGENPVVVGGASRGQSITEAVPTTSEATTVDVGKADVPVVAVQAPPTSVAAEVTMGESVVVHGGASEHTYDHEVIKRQLFPEAIPTTLEAQETAPSSLADSSINQERFQELLQNIRSTRNDPHPVADDITPTKIQDVQQAVPTPGTTANLDKVVLGVSDYLPIVSPDVTQNARESSGISNDREMLKVLNNFCEAISLEQDLQTSAPPVESDTPESSTRVPDPKVASGPQTEADLEAIGCGNVVKTFEKFVVSWKLGKILDVHGVLGRPTNEKDVKVDRDFSQLSVNRFRLVNGLLDKELRLVWTELGKGSVCIMKPAKLQGPDDIVTLKDFCKAIKGKRTLGTRIVKYWETRYKEDFDLWDDLARSYNFPEKWLDRMLKFILNKPDRETVVEETAVEDVSSSDEDEGSKKKKKPKKKSGFVEPLPSQDEKLTCKLVFLDLTHPDLIPWEKQQFSSFLSIVRELTVATKFVIVSVMEFGQQLVNFSSALNDMKDARALLECGAYKGDRSKREVEFSYPCWQLVYAFVSLGPQDYKPVLVENPKLRPFSVEFEPKHADVERQVKEAISR</sequence>
<comment type="caution">
    <text evidence="2">The sequence shown here is derived from an EMBL/GenBank/DDBJ whole genome shotgun (WGS) entry which is preliminary data.</text>
</comment>
<evidence type="ECO:0000256" key="1">
    <source>
        <dbReference type="SAM" id="MobiDB-lite"/>
    </source>
</evidence>
<feature type="region of interest" description="Disordered" evidence="1">
    <location>
        <begin position="558"/>
        <end position="589"/>
    </location>
</feature>
<accession>A0ABD3I6C2</accession>
<proteinExistence type="predicted"/>